<accession>A0ABW8YZ34</accession>
<dbReference type="InterPro" id="IPR001647">
    <property type="entry name" value="HTH_TetR"/>
</dbReference>
<sequence>MKNSKEQILKTSLLLFLQKGFKEVTMNEIVKSSGFSKGAFYHYFSSKEEVFKEVIHVYFSQMLKLDYATLPSGSLKSFYQSNLEIQEEREKIMHSWYQETLEGDEPKNIYYILFDAVRLLPDIKIQQAQRIEEELKAWENVITNAMATGEIKTTFSPENLAKQFVYSSDGIAMHMVMISSSDQLTDEVRAVWDSLYQSIKT</sequence>
<organism evidence="4 5">
    <name type="scientific">Flavobacterium rhizosphaerae</name>
    <dbReference type="NCBI Taxonomy" id="3163298"/>
    <lineage>
        <taxon>Bacteria</taxon>
        <taxon>Pseudomonadati</taxon>
        <taxon>Bacteroidota</taxon>
        <taxon>Flavobacteriia</taxon>
        <taxon>Flavobacteriales</taxon>
        <taxon>Flavobacteriaceae</taxon>
        <taxon>Flavobacterium</taxon>
    </lineage>
</organism>
<evidence type="ECO:0000313" key="5">
    <source>
        <dbReference type="Proteomes" id="UP001629156"/>
    </source>
</evidence>
<dbReference type="PANTHER" id="PTHR43479">
    <property type="entry name" value="ACREF/ENVCD OPERON REPRESSOR-RELATED"/>
    <property type="match status" value="1"/>
</dbReference>
<dbReference type="InterPro" id="IPR036271">
    <property type="entry name" value="Tet_transcr_reg_TetR-rel_C_sf"/>
</dbReference>
<dbReference type="Proteomes" id="UP001629156">
    <property type="component" value="Unassembled WGS sequence"/>
</dbReference>
<evidence type="ECO:0000256" key="1">
    <source>
        <dbReference type="ARBA" id="ARBA00023125"/>
    </source>
</evidence>
<proteinExistence type="predicted"/>
<dbReference type="SUPFAM" id="SSF46689">
    <property type="entry name" value="Homeodomain-like"/>
    <property type="match status" value="1"/>
</dbReference>
<keyword evidence="1 2" id="KW-0238">DNA-binding</keyword>
<feature type="domain" description="HTH tetR-type" evidence="3">
    <location>
        <begin position="2"/>
        <end position="62"/>
    </location>
</feature>
<dbReference type="InterPro" id="IPR009057">
    <property type="entry name" value="Homeodomain-like_sf"/>
</dbReference>
<feature type="DNA-binding region" description="H-T-H motif" evidence="2">
    <location>
        <begin position="25"/>
        <end position="44"/>
    </location>
</feature>
<dbReference type="EMBL" id="JBELPZ010000018">
    <property type="protein sequence ID" value="MFL9845574.1"/>
    <property type="molecule type" value="Genomic_DNA"/>
</dbReference>
<reference evidence="4 5" key="1">
    <citation type="submission" date="2024-06" db="EMBL/GenBank/DDBJ databases">
        <authorList>
            <person name="Kaempfer P."/>
            <person name="Viver T."/>
        </authorList>
    </citation>
    <scope>NUCLEOTIDE SEQUENCE [LARGE SCALE GENOMIC DNA]</scope>
    <source>
        <strain evidence="4 5">ST-119</strain>
    </source>
</reference>
<name>A0ABW8YZ34_9FLAO</name>
<dbReference type="PRINTS" id="PR00455">
    <property type="entry name" value="HTHTETR"/>
</dbReference>
<dbReference type="PROSITE" id="PS50977">
    <property type="entry name" value="HTH_TETR_2"/>
    <property type="match status" value="1"/>
</dbReference>
<gene>
    <name evidence="4" type="ORF">ABS766_14215</name>
</gene>
<protein>
    <submittedName>
        <fullName evidence="4">TetR/AcrR family transcriptional regulator</fullName>
    </submittedName>
</protein>
<dbReference type="PANTHER" id="PTHR43479:SF11">
    <property type="entry name" value="ACREF_ENVCD OPERON REPRESSOR-RELATED"/>
    <property type="match status" value="1"/>
</dbReference>
<evidence type="ECO:0000256" key="2">
    <source>
        <dbReference type="PROSITE-ProRule" id="PRU00335"/>
    </source>
</evidence>
<dbReference type="RefSeq" id="WP_408085856.1">
    <property type="nucleotide sequence ID" value="NZ_JBELPZ010000018.1"/>
</dbReference>
<comment type="caution">
    <text evidence="4">The sequence shown here is derived from an EMBL/GenBank/DDBJ whole genome shotgun (WGS) entry which is preliminary data.</text>
</comment>
<keyword evidence="5" id="KW-1185">Reference proteome</keyword>
<dbReference type="InterPro" id="IPR050624">
    <property type="entry name" value="HTH-type_Tx_Regulator"/>
</dbReference>
<dbReference type="Pfam" id="PF00440">
    <property type="entry name" value="TetR_N"/>
    <property type="match status" value="1"/>
</dbReference>
<evidence type="ECO:0000259" key="3">
    <source>
        <dbReference type="PROSITE" id="PS50977"/>
    </source>
</evidence>
<dbReference type="Gene3D" id="1.10.357.10">
    <property type="entry name" value="Tetracycline Repressor, domain 2"/>
    <property type="match status" value="1"/>
</dbReference>
<dbReference type="SUPFAM" id="SSF48498">
    <property type="entry name" value="Tetracyclin repressor-like, C-terminal domain"/>
    <property type="match status" value="1"/>
</dbReference>
<evidence type="ECO:0000313" key="4">
    <source>
        <dbReference type="EMBL" id="MFL9845574.1"/>
    </source>
</evidence>